<sequence>MGTLENMSLNTSMPTGSRESDSPGDQRLDIGDGALQTGNTFMPDEKNTIDIKKENDDTDLPEDGTSVDRYVCPHPDCNKTFSRQEHLARHKLNHWPKEIFRCPYVFPNTDIRCNKTFVRKDLLGRHAKRHAKEKNRLHKKSIPHPSEEVVPSTNNEARAPVPTLNKIGKAGAVNVNPNTDSSNYNQFFDWLFDKDQQKTFSQHPPSQQHKSGDHDKQSNDNSNLSNVVFSSSSYSASPVNPTTASYSAHSPMGRNVTSLPASIQQSPRMQPEGTYIDSQQNHGVQVPQHLQHQQQIEQLQGQHIKLSFPPIDTRTDAVPPPRQPNFTSLQAPSFREPPIPLQQRQQHIPPVASLPNTPTTNTINVMADNGVYKHSNFFSIDYMTSDPLQNFMQELAASNQQTSGTDKSVLSGSSSCAGVSPPINANEDIDTSTVNKALSSIPTTALSSMSTTRSNTDSNFTTKSDKLPDQVPSVPSQSRKEVFPRAPTKFVDSGKSSVRDNLLVQKSNINELKKQTEPSSHIHKKQKSNKNGSVNRTNLRGVANRQKLLESMRYIPSIFFRDPATKYNISQEKCQELFEFIPELRFIPKEKLKISLKSFWENFQPLYGLLHKPSFNIEKQPPILILTIIMTGASFLGPSYREEISDTICGPLRWVIFSHPDFQPPSRTYIIQSLLLLESYEKTSTNRYLHERSYLHHGTTIQLLRRTPSLGGHPLRDKGKHDRKEEKFDELKDVFLRWVEFESLKRVAFLVFYMDVSHAVVFGYLNLFISFRQVQLELPCPDKIWESYELSFEILQEFGFGTRDDEDNSQTFLQALKTLIKDVLNMMRGDSSTETDSTDHAEDVSKHYYMQSIIGKKIMLGGLLSVMFQCQEENDDPIFTNILTEGPYEHDITWREILSFAINYWLFEIQGDCNKMKNCYMPSYVLDDPELDGSNEDDLKVVRWTRNDADCKIPVYHMAQIALRIFHHDYYIIAGIPWRMNVKVGDWEFQSVYQRVLNFSKDPYTGGVTIVYAFQFLFEMFVREDPETGKLSIDLSYDPNTDPIITRPNTLALTSLLIWVYSFILKGPEVNIWTNHEQELAGPYGSGDDEDKDSELSKNIAVENQEKKRMYNPLESFEEYLLRMYKHLHIDKNQNVRKYQNAMWGKAFEIQNIDHINRLFGFISYIKVLFDNNYWDLGREFGKLFNNCLERSIGKESHVCHDMYDV</sequence>
<dbReference type="Proteomes" id="UP000006310">
    <property type="component" value="Chromosome 4"/>
</dbReference>
<evidence type="ECO:0000313" key="10">
    <source>
        <dbReference type="EMBL" id="CCK69972.1"/>
    </source>
</evidence>
<name>J7RY04_HUIN7</name>
<gene>
    <name evidence="10" type="primary">KNAG0D02220</name>
    <name evidence="10" type="ordered locus">KNAG_0D02220</name>
</gene>
<accession>J7RY04</accession>
<feature type="region of interest" description="Disordered" evidence="8">
    <location>
        <begin position="1"/>
        <end position="44"/>
    </location>
</feature>
<dbReference type="PROSITE" id="PS00028">
    <property type="entry name" value="ZINC_FINGER_C2H2_1"/>
    <property type="match status" value="1"/>
</dbReference>
<dbReference type="SMART" id="SM00355">
    <property type="entry name" value="ZnF_C2H2"/>
    <property type="match status" value="2"/>
</dbReference>
<feature type="compositionally biased region" description="Polar residues" evidence="8">
    <location>
        <begin position="444"/>
        <end position="462"/>
    </location>
</feature>
<feature type="compositionally biased region" description="Polar residues" evidence="8">
    <location>
        <begin position="1"/>
        <end position="17"/>
    </location>
</feature>
<dbReference type="GO" id="GO:0000981">
    <property type="term" value="F:DNA-binding transcription factor activity, RNA polymerase II-specific"/>
    <property type="evidence" value="ECO:0007669"/>
    <property type="project" value="InterPro"/>
</dbReference>
<evidence type="ECO:0000256" key="6">
    <source>
        <dbReference type="ARBA" id="ARBA00023242"/>
    </source>
</evidence>
<feature type="compositionally biased region" description="Polar residues" evidence="8">
    <location>
        <begin position="255"/>
        <end position="268"/>
    </location>
</feature>
<keyword evidence="4 7" id="KW-0863">Zinc-finger</keyword>
<evidence type="ECO:0000256" key="7">
    <source>
        <dbReference type="PROSITE-ProRule" id="PRU00042"/>
    </source>
</evidence>
<dbReference type="GO" id="GO:0005634">
    <property type="term" value="C:nucleus"/>
    <property type="evidence" value="ECO:0007669"/>
    <property type="project" value="UniProtKB-SubCell"/>
</dbReference>
<dbReference type="Pfam" id="PF00096">
    <property type="entry name" value="zf-C2H2"/>
    <property type="match status" value="1"/>
</dbReference>
<dbReference type="STRING" id="1071383.J7RY04"/>
<dbReference type="InterPro" id="IPR013087">
    <property type="entry name" value="Znf_C2H2_type"/>
</dbReference>
<dbReference type="OMA" id="LNHNPKQ"/>
<evidence type="ECO:0000256" key="8">
    <source>
        <dbReference type="SAM" id="MobiDB-lite"/>
    </source>
</evidence>
<feature type="compositionally biased region" description="Basic residues" evidence="8">
    <location>
        <begin position="127"/>
        <end position="142"/>
    </location>
</feature>
<feature type="compositionally biased region" description="Polar residues" evidence="8">
    <location>
        <begin position="529"/>
        <end position="538"/>
    </location>
</feature>
<dbReference type="GO" id="GO:0006351">
    <property type="term" value="P:DNA-templated transcription"/>
    <property type="evidence" value="ECO:0007669"/>
    <property type="project" value="InterPro"/>
</dbReference>
<dbReference type="CDD" id="cd12148">
    <property type="entry name" value="fungal_TF_MHR"/>
    <property type="match status" value="1"/>
</dbReference>
<keyword evidence="11" id="KW-1185">Reference proteome</keyword>
<dbReference type="GeneID" id="34525661"/>
<dbReference type="RefSeq" id="XP_022464218.1">
    <property type="nucleotide sequence ID" value="XM_022607643.1"/>
</dbReference>
<feature type="region of interest" description="Disordered" evidence="8">
    <location>
        <begin position="444"/>
        <end position="482"/>
    </location>
</feature>
<evidence type="ECO:0000256" key="5">
    <source>
        <dbReference type="ARBA" id="ARBA00022833"/>
    </source>
</evidence>
<feature type="compositionally biased region" description="Low complexity" evidence="8">
    <location>
        <begin position="219"/>
        <end position="240"/>
    </location>
</feature>
<evidence type="ECO:0000256" key="2">
    <source>
        <dbReference type="ARBA" id="ARBA00022723"/>
    </source>
</evidence>
<keyword evidence="6" id="KW-0539">Nucleus</keyword>
<dbReference type="Gene3D" id="3.30.160.60">
    <property type="entry name" value="Classic Zinc Finger"/>
    <property type="match status" value="1"/>
</dbReference>
<comment type="subcellular location">
    <subcellularLocation>
        <location evidence="1">Nucleus</location>
    </subcellularLocation>
</comment>
<keyword evidence="3" id="KW-0677">Repeat</keyword>
<evidence type="ECO:0000256" key="3">
    <source>
        <dbReference type="ARBA" id="ARBA00022737"/>
    </source>
</evidence>
<dbReference type="OrthoDB" id="1405595at2759"/>
<dbReference type="GO" id="GO:0008270">
    <property type="term" value="F:zinc ion binding"/>
    <property type="evidence" value="ECO:0007669"/>
    <property type="project" value="UniProtKB-KW"/>
</dbReference>
<dbReference type="SUPFAM" id="SSF57667">
    <property type="entry name" value="beta-beta-alpha zinc fingers"/>
    <property type="match status" value="1"/>
</dbReference>
<reference evidence="11" key="2">
    <citation type="submission" date="2012-08" db="EMBL/GenBank/DDBJ databases">
        <title>Genome sequence of Kazachstania naganishii.</title>
        <authorList>
            <person name="Gordon J.L."/>
            <person name="Armisen D."/>
            <person name="Proux-Wera E."/>
            <person name="OhEigeartaigh S.S."/>
            <person name="Byrne K.P."/>
            <person name="Wolfe K.H."/>
        </authorList>
    </citation>
    <scope>NUCLEOTIDE SEQUENCE [LARGE SCALE GENOMIC DNA]</scope>
    <source>
        <strain evidence="11">ATCC MYA-139 / BCRC 22969 / CBS 8797 / CCRC 22969 / KCTC 17520 / NBRC 10181 / NCYC 3082</strain>
    </source>
</reference>
<dbReference type="KEGG" id="kng:KNAG_0D02220"/>
<evidence type="ECO:0000256" key="4">
    <source>
        <dbReference type="ARBA" id="ARBA00022771"/>
    </source>
</evidence>
<feature type="compositionally biased region" description="Basic and acidic residues" evidence="8">
    <location>
        <begin position="18"/>
        <end position="30"/>
    </location>
</feature>
<dbReference type="EMBL" id="HE978317">
    <property type="protein sequence ID" value="CCK69972.1"/>
    <property type="molecule type" value="Genomic_DNA"/>
</dbReference>
<dbReference type="InterPro" id="IPR036236">
    <property type="entry name" value="Znf_C2H2_sf"/>
</dbReference>
<evidence type="ECO:0000256" key="1">
    <source>
        <dbReference type="ARBA" id="ARBA00004123"/>
    </source>
</evidence>
<dbReference type="GO" id="GO:0000978">
    <property type="term" value="F:RNA polymerase II cis-regulatory region sequence-specific DNA binding"/>
    <property type="evidence" value="ECO:0007669"/>
    <property type="project" value="InterPro"/>
</dbReference>
<evidence type="ECO:0000259" key="9">
    <source>
        <dbReference type="PROSITE" id="PS50157"/>
    </source>
</evidence>
<feature type="region of interest" description="Disordered" evidence="8">
    <location>
        <begin position="198"/>
        <end position="275"/>
    </location>
</feature>
<dbReference type="AlphaFoldDB" id="J7RY04"/>
<feature type="region of interest" description="Disordered" evidence="8">
    <location>
        <begin position="127"/>
        <end position="160"/>
    </location>
</feature>
<feature type="domain" description="C2H2-type" evidence="9">
    <location>
        <begin position="100"/>
        <end position="135"/>
    </location>
</feature>
<dbReference type="GO" id="GO:0000785">
    <property type="term" value="C:chromatin"/>
    <property type="evidence" value="ECO:0007669"/>
    <property type="project" value="TreeGrafter"/>
</dbReference>
<proteinExistence type="predicted"/>
<dbReference type="PROSITE" id="PS50157">
    <property type="entry name" value="ZINC_FINGER_C2H2_2"/>
    <property type="match status" value="2"/>
</dbReference>
<dbReference type="Pfam" id="PF04082">
    <property type="entry name" value="Fungal_trans"/>
    <property type="match status" value="1"/>
</dbReference>
<keyword evidence="2" id="KW-0479">Metal-binding</keyword>
<organism evidence="10 11">
    <name type="scientific">Huiozyma naganishii (strain ATCC MYA-139 / BCRC 22969 / CBS 8797 / KCTC 17520 / NBRC 10181 / NCYC 3082 / Yp74L-3)</name>
    <name type="common">Yeast</name>
    <name type="synonym">Kazachstania naganishii</name>
    <dbReference type="NCBI Taxonomy" id="1071383"/>
    <lineage>
        <taxon>Eukaryota</taxon>
        <taxon>Fungi</taxon>
        <taxon>Dikarya</taxon>
        <taxon>Ascomycota</taxon>
        <taxon>Saccharomycotina</taxon>
        <taxon>Saccharomycetes</taxon>
        <taxon>Saccharomycetales</taxon>
        <taxon>Saccharomycetaceae</taxon>
        <taxon>Huiozyma</taxon>
    </lineage>
</organism>
<keyword evidence="5" id="KW-0862">Zinc</keyword>
<dbReference type="HOGENOM" id="CLU_006466_2_1_1"/>
<feature type="compositionally biased region" description="Polar residues" evidence="8">
    <location>
        <begin position="399"/>
        <end position="417"/>
    </location>
</feature>
<dbReference type="eggNOG" id="KOG1721">
    <property type="taxonomic scope" value="Eukaryota"/>
</dbReference>
<dbReference type="PANTHER" id="PTHR40626">
    <property type="entry name" value="MIP31509P"/>
    <property type="match status" value="1"/>
</dbReference>
<dbReference type="PANTHER" id="PTHR40626:SF11">
    <property type="entry name" value="ZINC FINGER PROTEIN YPR022C"/>
    <property type="match status" value="1"/>
</dbReference>
<dbReference type="InterPro" id="IPR051059">
    <property type="entry name" value="VerF-like"/>
</dbReference>
<reference evidence="10 11" key="1">
    <citation type="journal article" date="2011" name="Proc. Natl. Acad. Sci. U.S.A.">
        <title>Evolutionary erosion of yeast sex chromosomes by mating-type switching accidents.</title>
        <authorList>
            <person name="Gordon J.L."/>
            <person name="Armisen D."/>
            <person name="Proux-Wera E."/>
            <person name="Oheigeartaigh S.S."/>
            <person name="Byrne K.P."/>
            <person name="Wolfe K.H."/>
        </authorList>
    </citation>
    <scope>NUCLEOTIDE SEQUENCE [LARGE SCALE GENOMIC DNA]</scope>
    <source>
        <strain evidence="11">ATCC MYA-139 / BCRC 22969 / CBS 8797 / CCRC 22969 / KCTC 17520 / NBRC 10181 / NCYC 3082</strain>
    </source>
</reference>
<protein>
    <recommendedName>
        <fullName evidence="9">C2H2-type domain-containing protein</fullName>
    </recommendedName>
</protein>
<feature type="region of interest" description="Disordered" evidence="8">
    <location>
        <begin position="399"/>
        <end position="428"/>
    </location>
</feature>
<feature type="region of interest" description="Disordered" evidence="8">
    <location>
        <begin position="511"/>
        <end position="538"/>
    </location>
</feature>
<feature type="compositionally biased region" description="Polar residues" evidence="8">
    <location>
        <begin position="198"/>
        <end position="209"/>
    </location>
</feature>
<evidence type="ECO:0000313" key="11">
    <source>
        <dbReference type="Proteomes" id="UP000006310"/>
    </source>
</evidence>
<feature type="domain" description="C2H2-type" evidence="9">
    <location>
        <begin position="70"/>
        <end position="99"/>
    </location>
</feature>
<dbReference type="InterPro" id="IPR007219">
    <property type="entry name" value="XnlR_reg_dom"/>
</dbReference>